<dbReference type="CDD" id="cd00009">
    <property type="entry name" value="AAA"/>
    <property type="match status" value="1"/>
</dbReference>
<feature type="domain" description="Sigma-54 factor interaction" evidence="6">
    <location>
        <begin position="273"/>
        <end position="503"/>
    </location>
</feature>
<dbReference type="PANTHER" id="PTHR32071:SF57">
    <property type="entry name" value="C4-DICARBOXYLATE TRANSPORT TRANSCRIPTIONAL REGULATORY PROTEIN DCTD"/>
    <property type="match status" value="1"/>
</dbReference>
<accession>A0A235F9I9</accession>
<proteinExistence type="predicted"/>
<dbReference type="Gene3D" id="3.40.50.300">
    <property type="entry name" value="P-loop containing nucleotide triphosphate hydrolases"/>
    <property type="match status" value="1"/>
</dbReference>
<evidence type="ECO:0000256" key="3">
    <source>
        <dbReference type="ARBA" id="ARBA00023015"/>
    </source>
</evidence>
<protein>
    <recommendedName>
        <fullName evidence="10">Sigma-54-dependent Fis family transcriptional regulator</fullName>
    </recommendedName>
</protein>
<dbReference type="InterPro" id="IPR025943">
    <property type="entry name" value="Sigma_54_int_dom_ATP-bd_2"/>
</dbReference>
<dbReference type="Pfam" id="PF00158">
    <property type="entry name" value="Sigma54_activat"/>
    <property type="match status" value="1"/>
</dbReference>
<dbReference type="Gene3D" id="3.30.450.40">
    <property type="match status" value="1"/>
</dbReference>
<dbReference type="SMART" id="SM00382">
    <property type="entry name" value="AAA"/>
    <property type="match status" value="1"/>
</dbReference>
<dbReference type="InterPro" id="IPR003593">
    <property type="entry name" value="AAA+_ATPase"/>
</dbReference>
<dbReference type="Proteomes" id="UP000215059">
    <property type="component" value="Unassembled WGS sequence"/>
</dbReference>
<feature type="domain" description="PAS" evidence="7">
    <location>
        <begin position="152"/>
        <end position="188"/>
    </location>
</feature>
<dbReference type="PROSITE" id="PS00676">
    <property type="entry name" value="SIGMA54_INTERACT_2"/>
    <property type="match status" value="1"/>
</dbReference>
<dbReference type="InterPro" id="IPR027417">
    <property type="entry name" value="P-loop_NTPase"/>
</dbReference>
<dbReference type="PROSITE" id="PS00675">
    <property type="entry name" value="SIGMA54_INTERACT_1"/>
    <property type="match status" value="1"/>
</dbReference>
<dbReference type="InterPro" id="IPR025662">
    <property type="entry name" value="Sigma_54_int_dom_ATP-bd_1"/>
</dbReference>
<dbReference type="InterPro" id="IPR009057">
    <property type="entry name" value="Homeodomain-like_sf"/>
</dbReference>
<dbReference type="SUPFAM" id="SSF52540">
    <property type="entry name" value="P-loop containing nucleoside triphosphate hydrolases"/>
    <property type="match status" value="1"/>
</dbReference>
<dbReference type="SUPFAM" id="SSF55781">
    <property type="entry name" value="GAF domain-like"/>
    <property type="match status" value="1"/>
</dbReference>
<comment type="caution">
    <text evidence="8">The sequence shown here is derived from an EMBL/GenBank/DDBJ whole genome shotgun (WGS) entry which is preliminary data.</text>
</comment>
<dbReference type="EMBL" id="NOII01000003">
    <property type="protein sequence ID" value="OYD57683.1"/>
    <property type="molecule type" value="Genomic_DNA"/>
</dbReference>
<dbReference type="InterPro" id="IPR003018">
    <property type="entry name" value="GAF"/>
</dbReference>
<dbReference type="RefSeq" id="WP_094253034.1">
    <property type="nucleotide sequence ID" value="NZ_JBHLXL010000001.1"/>
</dbReference>
<evidence type="ECO:0000259" key="6">
    <source>
        <dbReference type="PROSITE" id="PS50045"/>
    </source>
</evidence>
<dbReference type="GO" id="GO:0005524">
    <property type="term" value="F:ATP binding"/>
    <property type="evidence" value="ECO:0007669"/>
    <property type="project" value="UniProtKB-KW"/>
</dbReference>
<dbReference type="FunFam" id="3.40.50.300:FF:000006">
    <property type="entry name" value="DNA-binding transcriptional regulator NtrC"/>
    <property type="match status" value="1"/>
</dbReference>
<keyword evidence="5" id="KW-0804">Transcription</keyword>
<dbReference type="PANTHER" id="PTHR32071">
    <property type="entry name" value="TRANSCRIPTIONAL REGULATORY PROTEIN"/>
    <property type="match status" value="1"/>
</dbReference>
<dbReference type="SUPFAM" id="SSF46689">
    <property type="entry name" value="Homeodomain-like"/>
    <property type="match status" value="1"/>
</dbReference>
<dbReference type="InterPro" id="IPR002197">
    <property type="entry name" value="HTH_Fis"/>
</dbReference>
<evidence type="ECO:0000256" key="4">
    <source>
        <dbReference type="ARBA" id="ARBA00023125"/>
    </source>
</evidence>
<keyword evidence="2" id="KW-0067">ATP-binding</keyword>
<dbReference type="PROSITE" id="PS50112">
    <property type="entry name" value="PAS"/>
    <property type="match status" value="1"/>
</dbReference>
<evidence type="ECO:0000313" key="8">
    <source>
        <dbReference type="EMBL" id="OYD57683.1"/>
    </source>
</evidence>
<dbReference type="Pfam" id="PF02954">
    <property type="entry name" value="HTH_8"/>
    <property type="match status" value="1"/>
</dbReference>
<dbReference type="GO" id="GO:0043565">
    <property type="term" value="F:sequence-specific DNA binding"/>
    <property type="evidence" value="ECO:0007669"/>
    <property type="project" value="InterPro"/>
</dbReference>
<dbReference type="Pfam" id="PF01590">
    <property type="entry name" value="GAF"/>
    <property type="match status" value="1"/>
</dbReference>
<dbReference type="InterPro" id="IPR002078">
    <property type="entry name" value="Sigma_54_int"/>
</dbReference>
<evidence type="ECO:0000256" key="1">
    <source>
        <dbReference type="ARBA" id="ARBA00022741"/>
    </source>
</evidence>
<reference evidence="8 9" key="1">
    <citation type="submission" date="2017-07" db="EMBL/GenBank/DDBJ databases">
        <title>Fictibacillus sp. nov. GDSW-R2A3 Genome sequencing and assembly.</title>
        <authorList>
            <person name="Mayilraj S."/>
        </authorList>
    </citation>
    <scope>NUCLEOTIDE SEQUENCE [LARGE SCALE GENOMIC DNA]</scope>
    <source>
        <strain evidence="8 9">GDSW-R2A3</strain>
    </source>
</reference>
<keyword evidence="4" id="KW-0238">DNA-binding</keyword>
<dbReference type="GO" id="GO:0006355">
    <property type="term" value="P:regulation of DNA-templated transcription"/>
    <property type="evidence" value="ECO:0007669"/>
    <property type="project" value="InterPro"/>
</dbReference>
<dbReference type="Gene3D" id="1.10.8.60">
    <property type="match status" value="1"/>
</dbReference>
<organism evidence="8 9">
    <name type="scientific">Fictibacillus aquaticus</name>
    <dbReference type="NCBI Taxonomy" id="2021314"/>
    <lineage>
        <taxon>Bacteria</taxon>
        <taxon>Bacillati</taxon>
        <taxon>Bacillota</taxon>
        <taxon>Bacilli</taxon>
        <taxon>Bacillales</taxon>
        <taxon>Fictibacillaceae</taxon>
        <taxon>Fictibacillus</taxon>
    </lineage>
</organism>
<evidence type="ECO:0000256" key="5">
    <source>
        <dbReference type="ARBA" id="ARBA00023163"/>
    </source>
</evidence>
<dbReference type="InterPro" id="IPR058031">
    <property type="entry name" value="AAA_lid_NorR"/>
</dbReference>
<evidence type="ECO:0000259" key="7">
    <source>
        <dbReference type="PROSITE" id="PS50112"/>
    </source>
</evidence>
<sequence length="589" mass="66315">MNLLDIQPAVQQIADAIAAVLKIEVEIADHNLMRVAGTGKTKAGVLHKMEGDLVYQSAIRTGRTIVIENPGFHEVCTHCSYYQNCSETGEICAPIRMGDRVIGVIGLLAFNEKQRKRLFSNKEDNEQFLYKMAGLIASKLKEYELMVELKGHSEKLYKMMNMVDQGILMLDCNGEIKQLNAKAMKLLGCVKGAEELPEETLEKLSGLVHTANEDKHRITLKIKESYKDFLVYGQDFVVSKSNPEKMVVIQDIQDIQQTAAFTDKESRKAFDSVIGESAQIKELKEYAYKVSKSSSTVFLQGESGTGKEVFARAIHQASDRNKEPFITVNCGAIPENLLESELFGYESGAFTGAVKGGKKGKFELANKGTIFLDEIGEMPALLQVKLLRVLQQREIERVGGNRLIPVDVRIIAATNRNVHRMVNKGEFREDLFYRLNVIPILLPPLRSRKEDIIALTDYFIQLFNQQFHSNVKGVGDDLRAILQDYQWPGNARELKNFIEYILNFVSEGIITMENAGDYVKKKLSLQAMAIPAEVPLKQFASFSIEQMEKELIKSALDHVKKKGEKVDEASKLLGIGRATLFRKIKYYEL</sequence>
<dbReference type="PROSITE" id="PS50045">
    <property type="entry name" value="SIGMA54_INTERACT_4"/>
    <property type="match status" value="1"/>
</dbReference>
<dbReference type="OrthoDB" id="9771372at2"/>
<name>A0A235F9I9_9BACL</name>
<dbReference type="InterPro" id="IPR029016">
    <property type="entry name" value="GAF-like_dom_sf"/>
</dbReference>
<keyword evidence="9" id="KW-1185">Reference proteome</keyword>
<keyword evidence="1" id="KW-0547">Nucleotide-binding</keyword>
<evidence type="ECO:0008006" key="10">
    <source>
        <dbReference type="Google" id="ProtNLM"/>
    </source>
</evidence>
<dbReference type="Gene3D" id="1.10.10.60">
    <property type="entry name" value="Homeodomain-like"/>
    <property type="match status" value="1"/>
</dbReference>
<keyword evidence="3" id="KW-0805">Transcription regulation</keyword>
<dbReference type="InterPro" id="IPR000014">
    <property type="entry name" value="PAS"/>
</dbReference>
<gene>
    <name evidence="8" type="ORF">CGZ90_13545</name>
</gene>
<dbReference type="Pfam" id="PF25601">
    <property type="entry name" value="AAA_lid_14"/>
    <property type="match status" value="1"/>
</dbReference>
<evidence type="ECO:0000313" key="9">
    <source>
        <dbReference type="Proteomes" id="UP000215059"/>
    </source>
</evidence>
<evidence type="ECO:0000256" key="2">
    <source>
        <dbReference type="ARBA" id="ARBA00022840"/>
    </source>
</evidence>
<dbReference type="AlphaFoldDB" id="A0A235F9I9"/>